<gene>
    <name evidence="1" type="ORF">CR162_19040</name>
</gene>
<dbReference type="AlphaFoldDB" id="A0A2C6ZZX4"/>
<accession>A0A2C6ZZX4</accession>
<protein>
    <submittedName>
        <fullName evidence="1">Uncharacterized protein</fullName>
    </submittedName>
</protein>
<keyword evidence="2" id="KW-1185">Reference proteome</keyword>
<dbReference type="SUPFAM" id="SSF48239">
    <property type="entry name" value="Terpenoid cyclases/Protein prenyltransferases"/>
    <property type="match status" value="1"/>
</dbReference>
<dbReference type="InterPro" id="IPR008930">
    <property type="entry name" value="Terpenoid_cyclase/PrenylTrfase"/>
</dbReference>
<proteinExistence type="predicted"/>
<dbReference type="EMBL" id="PDNU01000050">
    <property type="protein sequence ID" value="PHK93358.1"/>
    <property type="molecule type" value="Genomic_DNA"/>
</dbReference>
<organism evidence="1 2">
    <name type="scientific">Teichococcus rhizosphaerae</name>
    <dbReference type="NCBI Taxonomy" id="1335062"/>
    <lineage>
        <taxon>Bacteria</taxon>
        <taxon>Pseudomonadati</taxon>
        <taxon>Pseudomonadota</taxon>
        <taxon>Alphaproteobacteria</taxon>
        <taxon>Acetobacterales</taxon>
        <taxon>Roseomonadaceae</taxon>
        <taxon>Roseomonas</taxon>
    </lineage>
</organism>
<evidence type="ECO:0000313" key="1">
    <source>
        <dbReference type="EMBL" id="PHK93358.1"/>
    </source>
</evidence>
<dbReference type="RefSeq" id="WP_099097101.1">
    <property type="nucleotide sequence ID" value="NZ_PDNU01000050.1"/>
</dbReference>
<dbReference type="OrthoDB" id="7242524at2"/>
<dbReference type="Proteomes" id="UP000223527">
    <property type="component" value="Unassembled WGS sequence"/>
</dbReference>
<sequence>MAELLREPERDRLIAYLERHLLRTVTLDGQAVPALRETHPPFPTSEWCWTADSATALEMLAQPHLHDRWRGMADGLTDFLLGMGTGHLLFSRVSPPECVVRSADPRQFLIRTRSHEFRGDLSRGVLVQSVRGGAARREIHHTGHLVEFRTGRQRHCLDVEDSIVDCGVEPRPDGVVLFHESALRVQGGLLRKTEREVGRLRYEYAIGGGDPRLLLRVTLRAAPGVVLENVRLTTALDALSAEPERPFRHLVAERNGRLQPLPVPGAELIALHQGPTRLFSLTEEAAPGAANGVHIAPLAPQALHSIKAQGLQGRLHWVLTRYLFPRLEGGAEAAIREARLLTAGTHAAGLPAYEAILADPAILSGRDAGLSADVGTALNAMATQLFFAARNAYAVPLPAERQAQMRVWYDRHLAQFFAGMEAGGEPAMGRAYLRALAFALLSLDTMLRATGEARYAALLDDGLTLLLRLQQPEEAGGAFADYGQAAYLDCHAAAMLALARLLPRRPEPAVQAALRQALAAVRVGTLDVPLEKGPHRLDTPFVRRRRNGRWDEDGGFWSFKLGLLMRALNALRLAAQGGFIVLEPAEQEHVAALSEACFAGLRGRVRDLGDTLEVLTSPVAGEGNAATQPAVLMGLMAPDEAILRLSQPAAALG</sequence>
<reference evidence="1 2" key="1">
    <citation type="submission" date="2017-10" db="EMBL/GenBank/DDBJ databases">
        <authorList>
            <person name="Banno H."/>
            <person name="Chua N.-H."/>
        </authorList>
    </citation>
    <scope>NUCLEOTIDE SEQUENCE [LARGE SCALE GENOMIC DNA]</scope>
    <source>
        <strain evidence="1 2">YW11</strain>
    </source>
</reference>
<comment type="caution">
    <text evidence="1">The sequence shown here is derived from an EMBL/GenBank/DDBJ whole genome shotgun (WGS) entry which is preliminary data.</text>
</comment>
<name>A0A2C6ZZX4_9PROT</name>
<evidence type="ECO:0000313" key="2">
    <source>
        <dbReference type="Proteomes" id="UP000223527"/>
    </source>
</evidence>